<evidence type="ECO:0000256" key="7">
    <source>
        <dbReference type="ARBA" id="ARBA00022737"/>
    </source>
</evidence>
<dbReference type="PRINTS" id="PR00010">
    <property type="entry name" value="EGFBLOOD"/>
</dbReference>
<keyword evidence="2" id="KW-0964">Secreted</keyword>
<dbReference type="FunFam" id="3.90.290.10:FF:000005">
    <property type="entry name" value="Fibrillin 2"/>
    <property type="match status" value="1"/>
</dbReference>
<dbReference type="EMBL" id="SOYY01000011">
    <property type="protein sequence ID" value="KAA0715311.1"/>
    <property type="molecule type" value="Genomic_DNA"/>
</dbReference>
<dbReference type="FunFam" id="2.10.25.10:FF:000038">
    <property type="entry name" value="Fibrillin 2"/>
    <property type="match status" value="1"/>
</dbReference>
<evidence type="ECO:0000313" key="16">
    <source>
        <dbReference type="Proteomes" id="UP000324632"/>
    </source>
</evidence>
<feature type="domain" description="EGF-like" evidence="13">
    <location>
        <begin position="1198"/>
        <end position="1239"/>
    </location>
</feature>
<dbReference type="GO" id="GO:0005509">
    <property type="term" value="F:calcium ion binding"/>
    <property type="evidence" value="ECO:0007669"/>
    <property type="project" value="InterPro"/>
</dbReference>
<comment type="caution">
    <text evidence="15">The sequence shown here is derived from an EMBL/GenBank/DDBJ whole genome shotgun (WGS) entry which is preliminary data.</text>
</comment>
<feature type="domain" description="EGF-like" evidence="13">
    <location>
        <begin position="431"/>
        <end position="471"/>
    </location>
</feature>
<dbReference type="SUPFAM" id="SSF57196">
    <property type="entry name" value="EGF/Laminin"/>
    <property type="match status" value="7"/>
</dbReference>
<dbReference type="InterPro" id="IPR017878">
    <property type="entry name" value="TB_dom"/>
</dbReference>
<keyword evidence="8" id="KW-0106">Calcium</keyword>
<dbReference type="InterPro" id="IPR052080">
    <property type="entry name" value="vWF_C/EGF_Fibrillin"/>
</dbReference>
<dbReference type="Pfam" id="PF07645">
    <property type="entry name" value="EGF_CA"/>
    <property type="match status" value="22"/>
</dbReference>
<dbReference type="FunFam" id="2.10.25.10:FF:000159">
    <property type="entry name" value="Fibrillin 2"/>
    <property type="match status" value="1"/>
</dbReference>
<dbReference type="InterPro" id="IPR000152">
    <property type="entry name" value="EGF-type_Asp/Asn_hydroxyl_site"/>
</dbReference>
<feature type="domain" description="EGF-like" evidence="13">
    <location>
        <begin position="756"/>
        <end position="795"/>
    </location>
</feature>
<dbReference type="PROSITE" id="PS50026">
    <property type="entry name" value="EGF_3"/>
    <property type="match status" value="23"/>
</dbReference>
<feature type="disulfide bond" evidence="11">
    <location>
        <begin position="88"/>
        <end position="98"/>
    </location>
</feature>
<evidence type="ECO:0000256" key="1">
    <source>
        <dbReference type="ARBA" id="ARBA00004498"/>
    </source>
</evidence>
<evidence type="ECO:0000256" key="5">
    <source>
        <dbReference type="ARBA" id="ARBA00022702"/>
    </source>
</evidence>
<feature type="domain" description="EGF-like" evidence="13">
    <location>
        <begin position="187"/>
        <end position="228"/>
    </location>
</feature>
<feature type="domain" description="TB" evidence="14">
    <location>
        <begin position="683"/>
        <end position="738"/>
    </location>
</feature>
<dbReference type="Gene3D" id="2.10.25.10">
    <property type="entry name" value="Laminin"/>
    <property type="match status" value="26"/>
</dbReference>
<evidence type="ECO:0000259" key="13">
    <source>
        <dbReference type="PROSITE" id="PS50026"/>
    </source>
</evidence>
<comment type="caution">
    <text evidence="11">Lacks conserved residue(s) required for the propagation of feature annotation.</text>
</comment>
<dbReference type="Gene3D" id="3.90.290.10">
    <property type="entry name" value="TGF-beta binding (TB) domain"/>
    <property type="match status" value="7"/>
</dbReference>
<evidence type="ECO:0000256" key="11">
    <source>
        <dbReference type="PROSITE-ProRule" id="PRU00076"/>
    </source>
</evidence>
<dbReference type="InterPro" id="IPR018097">
    <property type="entry name" value="EGF_Ca-bd_CS"/>
</dbReference>
<keyword evidence="5" id="KW-0372">Hormone</keyword>
<dbReference type="FunFam" id="2.10.25.10:FF:000023">
    <property type="entry name" value="Fibrillin 2"/>
    <property type="match status" value="2"/>
</dbReference>
<dbReference type="PANTHER" id="PTHR47333">
    <property type="entry name" value="VON WILLEBRAND FACTOR C AND EGF DOMAIN-CONTAINING PROTEIN"/>
    <property type="match status" value="1"/>
</dbReference>
<feature type="domain" description="TB" evidence="14">
    <location>
        <begin position="963"/>
        <end position="1016"/>
    </location>
</feature>
<dbReference type="InterPro" id="IPR026823">
    <property type="entry name" value="cEGF"/>
</dbReference>
<gene>
    <name evidence="15" type="ORF">E1301_Tti023298</name>
</gene>
<accession>A0A5A9P2D3</accession>
<feature type="domain" description="EGF-like" evidence="13">
    <location>
        <begin position="1392"/>
        <end position="1428"/>
    </location>
</feature>
<dbReference type="FunFam" id="3.90.290.10:FF:000011">
    <property type="entry name" value="Fibrillin 2"/>
    <property type="match status" value="1"/>
</dbReference>
<evidence type="ECO:0000256" key="3">
    <source>
        <dbReference type="ARBA" id="ARBA00022530"/>
    </source>
</evidence>
<dbReference type="PROSITE" id="PS00010">
    <property type="entry name" value="ASX_HYDROXYL"/>
    <property type="match status" value="26"/>
</dbReference>
<evidence type="ECO:0000313" key="15">
    <source>
        <dbReference type="EMBL" id="KAA0715311.1"/>
    </source>
</evidence>
<keyword evidence="7" id="KW-0677">Repeat</keyword>
<dbReference type="FunFam" id="2.10.25.10:FF:000049">
    <property type="entry name" value="Fibrillin 2"/>
    <property type="match status" value="1"/>
</dbReference>
<dbReference type="Pfam" id="PF12662">
    <property type="entry name" value="cEGF"/>
    <property type="match status" value="1"/>
</dbReference>
<dbReference type="FunFam" id="3.90.290.10:FF:000009">
    <property type="entry name" value="Fibrillin 2"/>
    <property type="match status" value="1"/>
</dbReference>
<feature type="domain" description="EGF-like" evidence="13">
    <location>
        <begin position="1154"/>
        <end position="1193"/>
    </location>
</feature>
<dbReference type="GO" id="GO:0005179">
    <property type="term" value="F:hormone activity"/>
    <property type="evidence" value="ECO:0007669"/>
    <property type="project" value="UniProtKB-KW"/>
</dbReference>
<keyword evidence="6" id="KW-0732">Signal</keyword>
<feature type="domain" description="EGF-like" evidence="13">
    <location>
        <begin position="917"/>
        <end position="958"/>
    </location>
</feature>
<keyword evidence="16" id="KW-1185">Reference proteome</keyword>
<feature type="domain" description="EGF-like" evidence="13">
    <location>
        <begin position="472"/>
        <end position="513"/>
    </location>
</feature>
<dbReference type="InterPro" id="IPR000742">
    <property type="entry name" value="EGF"/>
</dbReference>
<feature type="domain" description="TB" evidence="14">
    <location>
        <begin position="20"/>
        <end position="72"/>
    </location>
</feature>
<feature type="domain" description="EGF-like" evidence="13">
    <location>
        <begin position="84"/>
        <end position="119"/>
    </location>
</feature>
<evidence type="ECO:0000256" key="6">
    <source>
        <dbReference type="ARBA" id="ARBA00022729"/>
    </source>
</evidence>
<feature type="domain" description="TB" evidence="14">
    <location>
        <begin position="128"/>
        <end position="169"/>
    </location>
</feature>
<dbReference type="PIRSF" id="PIRSF036312">
    <property type="entry name" value="Fibrillin"/>
    <property type="match status" value="1"/>
</dbReference>
<dbReference type="FunFam" id="2.10.25.10:FF:000003">
    <property type="entry name" value="fibrillin-1 isoform X1"/>
    <property type="match status" value="7"/>
</dbReference>
<proteinExistence type="predicted"/>
<dbReference type="PROSITE" id="PS51364">
    <property type="entry name" value="TB"/>
    <property type="match status" value="7"/>
</dbReference>
<organism evidence="15 16">
    <name type="scientific">Triplophysa tibetana</name>
    <dbReference type="NCBI Taxonomy" id="1572043"/>
    <lineage>
        <taxon>Eukaryota</taxon>
        <taxon>Metazoa</taxon>
        <taxon>Chordata</taxon>
        <taxon>Craniata</taxon>
        <taxon>Vertebrata</taxon>
        <taxon>Euteleostomi</taxon>
        <taxon>Actinopterygii</taxon>
        <taxon>Neopterygii</taxon>
        <taxon>Teleostei</taxon>
        <taxon>Ostariophysi</taxon>
        <taxon>Cypriniformes</taxon>
        <taxon>Nemacheilidae</taxon>
        <taxon>Triplophysa</taxon>
    </lineage>
</organism>
<feature type="disulfide bond" evidence="11">
    <location>
        <begin position="800"/>
        <end position="810"/>
    </location>
</feature>
<feature type="domain" description="EGF-like" evidence="13">
    <location>
        <begin position="1474"/>
        <end position="1513"/>
    </location>
</feature>
<dbReference type="FunFam" id="2.10.25.10:FF:000014">
    <property type="entry name" value="Latent-transforming growth factor beta-binding protein 3"/>
    <property type="match status" value="2"/>
</dbReference>
<feature type="domain" description="EGF-like" evidence="13">
    <location>
        <begin position="1431"/>
        <end position="1473"/>
    </location>
</feature>
<dbReference type="FunFam" id="2.10.25.10:FF:000044">
    <property type="entry name" value="Fibrillin 2"/>
    <property type="match status" value="1"/>
</dbReference>
<dbReference type="InterPro" id="IPR001881">
    <property type="entry name" value="EGF-like_Ca-bd_dom"/>
</dbReference>
<dbReference type="SUPFAM" id="SSF57581">
    <property type="entry name" value="TB module/8-cys domain"/>
    <property type="match status" value="7"/>
</dbReference>
<feature type="domain" description="TB" evidence="14">
    <location>
        <begin position="233"/>
        <end position="284"/>
    </location>
</feature>
<evidence type="ECO:0000256" key="10">
    <source>
        <dbReference type="ARBA" id="ARBA00023180"/>
    </source>
</evidence>
<comment type="subcellular location">
    <subcellularLocation>
        <location evidence="1">Secreted</location>
        <location evidence="1">Extracellular space</location>
        <location evidence="1">Extracellular matrix</location>
    </subcellularLocation>
</comment>
<keyword evidence="9 11" id="KW-1015">Disulfide bond</keyword>
<feature type="domain" description="EGF-like" evidence="13">
    <location>
        <begin position="877"/>
        <end position="916"/>
    </location>
</feature>
<feature type="domain" description="EGF-like" evidence="13">
    <location>
        <begin position="348"/>
        <end position="389"/>
    </location>
</feature>
<feature type="domain" description="EGF-like" evidence="13">
    <location>
        <begin position="1514"/>
        <end position="1554"/>
    </location>
</feature>
<dbReference type="Pfam" id="PF00683">
    <property type="entry name" value="TB"/>
    <property type="match status" value="7"/>
</dbReference>
<feature type="domain" description="EGF-like" evidence="13">
    <location>
        <begin position="796"/>
        <end position="831"/>
    </location>
</feature>
<reference evidence="15 16" key="1">
    <citation type="journal article" date="2019" name="Mol. Ecol. Resour.">
        <title>Chromosome-level genome assembly of Triplophysa tibetana, a fish adapted to the harsh high-altitude environment of the Tibetan Plateau.</title>
        <authorList>
            <person name="Yang X."/>
            <person name="Liu H."/>
            <person name="Ma Z."/>
            <person name="Zou Y."/>
            <person name="Zou M."/>
            <person name="Mao Y."/>
            <person name="Li X."/>
            <person name="Wang H."/>
            <person name="Chen T."/>
            <person name="Wang W."/>
            <person name="Yang R."/>
        </authorList>
    </citation>
    <scope>NUCLEOTIDE SEQUENCE [LARGE SCALE GENOMIC DNA]</scope>
    <source>
        <strain evidence="15">TTIB1903HZAU</strain>
        <tissue evidence="15">Muscle</tissue>
    </source>
</reference>
<feature type="domain" description="TB" evidence="14">
    <location>
        <begin position="600"/>
        <end position="650"/>
    </location>
</feature>
<dbReference type="SMART" id="SM00179">
    <property type="entry name" value="EGF_CA"/>
    <property type="match status" value="26"/>
</dbReference>
<keyword evidence="10" id="KW-0325">Glycoprotein</keyword>
<feature type="domain" description="EGF-like" evidence="13">
    <location>
        <begin position="835"/>
        <end position="876"/>
    </location>
</feature>
<feature type="domain" description="EGF-like" evidence="13">
    <location>
        <begin position="390"/>
        <end position="430"/>
    </location>
</feature>
<dbReference type="Pfam" id="PF12661">
    <property type="entry name" value="hEGF"/>
    <property type="match status" value="1"/>
</dbReference>
<dbReference type="FunFam" id="2.10.25.10:FF:000071">
    <property type="entry name" value="Fibrillin 2"/>
    <property type="match status" value="1"/>
</dbReference>
<sequence>MAGLAVGLDGRVCVDTHMRSTCYGGYKRGQCVRPFFGAVTKSECCCANVEYAFGEPCQPCPPLNSAEFSALCSHGPGTTTDGRDIDECLTNPCVNGECKNSPGSFVCLCSTGSTLDSSGTLCVETTKGTCWLKVVNGQCEININGATLRSHCCASLGSAWGSPCAKCEPDRICSKGYARVKGNVCEDVNECEVFPGVCINGKCVNTDGSFVCQCPSGMTVDASGRTCVDLRTELCYLTHIDERCGASIPGRHRVDGCCCSVGVAWGPECDECPERGTAEFSQLCPRGPGFSHRGDFINGKPFLKDIDECRISPDLCGHGTCANTAGDFQCECFPGYESGFMMMKNCMDIDECERNPLLCRGGECINTEGSFRCVCPEGHEIAPDGSACLDINECEIGAQNCDRHATCTNTAGSFKCSCAPGWIGDGLKCRDLDECSNGTHMCSSSANCLNTMGSYRCLCKEGFSGDGFYCTDTDECTENVNLCESGHCLNIAGGYRCECDMGFIPTADGTACEDIDECSFADICVSGRCRNIPGLFRCLCDPGYELDRSGGNCTDVDDCADPNTCISGLCVNTPGSYICNCPPDFELNPTGVGCVDTRSGNCYLEIRYRGDSSESLDCSNEIGVGVSKASCCCSQGQAWGSPSEYRILCPGGEGFRPNPITVILEDVDECERTGICGPDMRKSLCYRNFYTDNGTCDGELATNMTKKACCCSYNVGRAWNKPCEQCPVPSTNEFAVLCGSERPGYTIDIYTGQIIDRNECVENPNICSPGQCIDMVGSYRCICPNGYKSTPDLCIDVDECERQPCGNGTCKNTVGSYNCLCYPGFQLSHNNDCIDLDECTSVRGLCRNGNCINSVGSFVCVCLDGYKLSPDGRTCVDINECLINPGTCGPGTCQNQDGSYRCICPPGYYLENERCEDIDECSPTPEICIFGKCLNTPGSFRCDCPEGFQISSSGKRCVDIRVNYCYTKFENGRCLAPKPLNTTKGLCCCSAMPGQGWGDPCEICPGKDEEGFTALCFAPGKSIDVDESAVDVDECSENPGICTNGHCINTDGTFRCECSFGYRLDFSGVHCEDTDECELGNPCGNGTCTNVEGAFECSCDEGFEPGPMMTCEDVNECSQNPLLCAFRCLNTLGSYECKCPAGYVLREDGRMCKDQNECEDGLDDCASRGMTCKNLIGTYMCICSPGYTRQRNGDSCVDLNECTVKPAICENGRCENTVGSYRCICDQGFSPSPSRTECMDNRQGFCFIEVLQTMCQMSSSSRVSVRKSECCCDGGRGWGPNCELCPLPGTTQYKKMCPLGPGYTTDGQDIDECRVMGNLCKNGQCLNTLGSFSCTCKPGYTTDITSTRCVDVDECVQAPKPCNFICKNTEGGYVCSCPRGYILQDDNKSCRDLDECSNKQHNCQFLCVNTIGGFTCKCPPGFTQHHSACIDHNECATEAGLCGSNGVCQNSPGSFNCECQRGFTLDSNGQHCEDTDECGGNHRCQHGCQNLVGGYRCSCPQGYLQHYQWNQCVDENECQNSQICGGASCHNTLGSFRCTCPMGFNFEQMMGSCQDINECSSSQNPCNYGCSNTDGGFMCSCPSGYLRAGQGHCVNGVGLGSSSLAPDADGEENALSPEACYECKINGYSKRGRKRRGLNGTEDQLKVPSLKDDSEPSALDSVDIDDTLQFNINISTLKSQDHIMDFLPALSTLTNHIRYTIEYGNDDGLFKINQKDGISYLHVSKKKSVQPGAYYLQIRSVPLHGRKEQQLDRDYLSGQLGDALLMKVLILLH</sequence>
<dbReference type="FunFam" id="3.90.290.10:FF:000007">
    <property type="entry name" value="Fibrillin 2"/>
    <property type="match status" value="1"/>
</dbReference>
<evidence type="ECO:0000256" key="9">
    <source>
        <dbReference type="ARBA" id="ARBA00023157"/>
    </source>
</evidence>
<dbReference type="Proteomes" id="UP000324632">
    <property type="component" value="Chromosome 11"/>
</dbReference>
<dbReference type="GO" id="GO:0048731">
    <property type="term" value="P:system development"/>
    <property type="evidence" value="ECO:0007669"/>
    <property type="project" value="UniProtKB-ARBA"/>
</dbReference>
<dbReference type="FunFam" id="2.10.25.10:FF:000087">
    <property type="entry name" value="Fibrillin 2"/>
    <property type="match status" value="1"/>
</dbReference>
<dbReference type="Pfam" id="PF14670">
    <property type="entry name" value="FXa_inhibition"/>
    <property type="match status" value="1"/>
</dbReference>
<evidence type="ECO:0000256" key="2">
    <source>
        <dbReference type="ARBA" id="ARBA00022525"/>
    </source>
</evidence>
<dbReference type="FunFam" id="2.10.25.10:FF:000010">
    <property type="entry name" value="Pro-epidermal growth factor"/>
    <property type="match status" value="2"/>
</dbReference>
<evidence type="ECO:0000256" key="8">
    <source>
        <dbReference type="ARBA" id="ARBA00022837"/>
    </source>
</evidence>
<feature type="disulfide bond" evidence="11">
    <location>
        <begin position="1478"/>
        <end position="1488"/>
    </location>
</feature>
<evidence type="ECO:0000259" key="14">
    <source>
        <dbReference type="PROSITE" id="PS51364"/>
    </source>
</evidence>
<dbReference type="SUPFAM" id="SSF57184">
    <property type="entry name" value="Growth factor receptor domain"/>
    <property type="match status" value="6"/>
</dbReference>
<feature type="domain" description="EGF-like" evidence="13">
    <location>
        <begin position="514"/>
        <end position="550"/>
    </location>
</feature>
<dbReference type="FunFam" id="2.10.25.10:FF:000002">
    <property type="entry name" value="Latent-transforming growth factor beta-binding protein 3"/>
    <property type="match status" value="1"/>
</dbReference>
<feature type="domain" description="EGF-like" evidence="13">
    <location>
        <begin position="305"/>
        <end position="347"/>
    </location>
</feature>
<keyword evidence="4 11" id="KW-0245">EGF-like domain</keyword>
<feature type="domain" description="EGF-like" evidence="13">
    <location>
        <begin position="1073"/>
        <end position="1112"/>
    </location>
</feature>
<feature type="domain" description="EGF-like" evidence="13">
    <location>
        <begin position="1309"/>
        <end position="1350"/>
    </location>
</feature>
<feature type="domain" description="TB" evidence="14">
    <location>
        <begin position="1244"/>
        <end position="1297"/>
    </location>
</feature>
<dbReference type="InterPro" id="IPR024731">
    <property type="entry name" value="NELL2-like_EGF"/>
</dbReference>
<dbReference type="GO" id="GO:0030855">
    <property type="term" value="P:epithelial cell differentiation"/>
    <property type="evidence" value="ECO:0007669"/>
    <property type="project" value="UniProtKB-ARBA"/>
</dbReference>
<name>A0A5A9P2D3_9TELE</name>
<dbReference type="GO" id="GO:0071944">
    <property type="term" value="C:cell periphery"/>
    <property type="evidence" value="ECO:0007669"/>
    <property type="project" value="UniProtKB-ARBA"/>
</dbReference>
<evidence type="ECO:0000256" key="4">
    <source>
        <dbReference type="ARBA" id="ARBA00022536"/>
    </source>
</evidence>
<evidence type="ECO:0000256" key="12">
    <source>
        <dbReference type="SAM" id="MobiDB-lite"/>
    </source>
</evidence>
<dbReference type="FunFam" id="2.10.25.10:FF:000005">
    <property type="entry name" value="Fibrillin 2"/>
    <property type="match status" value="1"/>
</dbReference>
<dbReference type="PROSITE" id="PS01187">
    <property type="entry name" value="EGF_CA"/>
    <property type="match status" value="9"/>
</dbReference>
<dbReference type="CDD" id="cd00054">
    <property type="entry name" value="EGF_CA"/>
    <property type="match status" value="18"/>
</dbReference>
<dbReference type="InterPro" id="IPR036773">
    <property type="entry name" value="TB_dom_sf"/>
</dbReference>
<dbReference type="PANTHER" id="PTHR47333:SF5">
    <property type="entry name" value="FIBRILLIN-3"/>
    <property type="match status" value="1"/>
</dbReference>
<dbReference type="FunFam" id="2.10.25.10:FF:000096">
    <property type="entry name" value="Putative fibrillin 2"/>
    <property type="match status" value="1"/>
</dbReference>
<dbReference type="Pfam" id="PF12947">
    <property type="entry name" value="EGF_3"/>
    <property type="match status" value="1"/>
</dbReference>
<keyword evidence="3" id="KW-0272">Extracellular matrix</keyword>
<feature type="domain" description="EGF-like" evidence="13">
    <location>
        <begin position="1031"/>
        <end position="1072"/>
    </location>
</feature>
<feature type="domain" description="EGF-like" evidence="13">
    <location>
        <begin position="555"/>
        <end position="595"/>
    </location>
</feature>
<feature type="region of interest" description="Disordered" evidence="12">
    <location>
        <begin position="1632"/>
        <end position="1658"/>
    </location>
</feature>
<protein>
    <submittedName>
        <fullName evidence="15">Fibrillin-1 MP340</fullName>
    </submittedName>
</protein>
<dbReference type="InterPro" id="IPR013032">
    <property type="entry name" value="EGF-like_CS"/>
</dbReference>
<feature type="compositionally biased region" description="Basic and acidic residues" evidence="12">
    <location>
        <begin position="1643"/>
        <end position="1654"/>
    </location>
</feature>
<dbReference type="PROSITE" id="PS01186">
    <property type="entry name" value="EGF_2"/>
    <property type="match status" value="17"/>
</dbReference>
<dbReference type="InterPro" id="IPR049883">
    <property type="entry name" value="NOTCH1_EGF-like"/>
</dbReference>
<dbReference type="SMART" id="SM00181">
    <property type="entry name" value="EGF"/>
    <property type="match status" value="26"/>
</dbReference>
<dbReference type="InterPro" id="IPR009030">
    <property type="entry name" value="Growth_fac_rcpt_cys_sf"/>
</dbReference>